<dbReference type="RefSeq" id="WP_223627161.1">
    <property type="nucleotide sequence ID" value="NZ_JAIQDJ010000001.1"/>
</dbReference>
<dbReference type="EMBL" id="JAIQDJ010000001">
    <property type="protein sequence ID" value="MBZ4185559.1"/>
    <property type="molecule type" value="Genomic_DNA"/>
</dbReference>
<keyword evidence="1" id="KW-0732">Signal</keyword>
<name>A0ABS7TCI2_9GAMM</name>
<feature type="chain" id="PRO_5046426567" evidence="1">
    <location>
        <begin position="22"/>
        <end position="150"/>
    </location>
</feature>
<comment type="caution">
    <text evidence="2">The sequence shown here is derived from an EMBL/GenBank/DDBJ whole genome shotgun (WGS) entry which is preliminary data.</text>
</comment>
<evidence type="ECO:0000313" key="2">
    <source>
        <dbReference type="EMBL" id="MBZ4185559.1"/>
    </source>
</evidence>
<reference evidence="2" key="1">
    <citation type="submission" date="2021-09" db="EMBL/GenBank/DDBJ databases">
        <authorList>
            <person name="Wu T."/>
            <person name="Guo S.Z."/>
        </authorList>
    </citation>
    <scope>NUCLEOTIDE SEQUENCE</scope>
    <source>
        <strain evidence="2">RSS-23</strain>
    </source>
</reference>
<evidence type="ECO:0000313" key="3">
    <source>
        <dbReference type="Proteomes" id="UP001430290"/>
    </source>
</evidence>
<proteinExistence type="predicted"/>
<keyword evidence="3" id="KW-1185">Reference proteome</keyword>
<organism evidence="2 3">
    <name type="scientific">Thermomonas beijingensis</name>
    <dbReference type="NCBI Taxonomy" id="2872701"/>
    <lineage>
        <taxon>Bacteria</taxon>
        <taxon>Pseudomonadati</taxon>
        <taxon>Pseudomonadota</taxon>
        <taxon>Gammaproteobacteria</taxon>
        <taxon>Lysobacterales</taxon>
        <taxon>Lysobacteraceae</taxon>
        <taxon>Thermomonas</taxon>
    </lineage>
</organism>
<accession>A0ABS7TCI2</accession>
<feature type="signal peptide" evidence="1">
    <location>
        <begin position="1"/>
        <end position="21"/>
    </location>
</feature>
<gene>
    <name evidence="2" type="ORF">K7B09_04370</name>
</gene>
<dbReference type="Proteomes" id="UP001430290">
    <property type="component" value="Unassembled WGS sequence"/>
</dbReference>
<sequence length="150" mass="15723">MRKYPLAATFLAAVCALPAFAQSQSSNDWDKIVLEQANGSVMTSTGGDYRSAAIGDQLTVGQYMMLSGAQPGAKLVYYKLDDKGRVIHKCVRDYDQANTYVVDASCKIAAGWAHSGGMNGANVGMIAGAVLVGAALLGSEKNTPISSGRR</sequence>
<evidence type="ECO:0000256" key="1">
    <source>
        <dbReference type="SAM" id="SignalP"/>
    </source>
</evidence>
<protein>
    <submittedName>
        <fullName evidence="2">Uncharacterized protein</fullName>
    </submittedName>
</protein>